<accession>A0A158ELU1</accession>
<dbReference type="Proteomes" id="UP000071859">
    <property type="component" value="Unassembled WGS sequence"/>
</dbReference>
<organism evidence="1 2">
    <name type="scientific">Caballeronia calidae</name>
    <dbReference type="NCBI Taxonomy" id="1777139"/>
    <lineage>
        <taxon>Bacteria</taxon>
        <taxon>Pseudomonadati</taxon>
        <taxon>Pseudomonadota</taxon>
        <taxon>Betaproteobacteria</taxon>
        <taxon>Burkholderiales</taxon>
        <taxon>Burkholderiaceae</taxon>
        <taxon>Caballeronia</taxon>
    </lineage>
</organism>
<dbReference type="AlphaFoldDB" id="A0A158ELU1"/>
<evidence type="ECO:0000313" key="1">
    <source>
        <dbReference type="EMBL" id="SAL07825.1"/>
    </source>
</evidence>
<dbReference type="EMBL" id="FCOX02000359">
    <property type="protein sequence ID" value="SAL07825.1"/>
    <property type="molecule type" value="Genomic_DNA"/>
</dbReference>
<evidence type="ECO:0000313" key="2">
    <source>
        <dbReference type="Proteomes" id="UP000071859"/>
    </source>
</evidence>
<comment type="caution">
    <text evidence="1">The sequence shown here is derived from an EMBL/GenBank/DDBJ whole genome shotgun (WGS) entry which is preliminary data.</text>
</comment>
<proteinExistence type="predicted"/>
<gene>
    <name evidence="1" type="ORF">AWB78_08731</name>
</gene>
<dbReference type="RefSeq" id="WP_062613378.1">
    <property type="nucleotide sequence ID" value="NZ_FCOX02000359.1"/>
</dbReference>
<dbReference type="OrthoDB" id="9132681at2"/>
<reference evidence="1" key="1">
    <citation type="submission" date="2016-01" db="EMBL/GenBank/DDBJ databases">
        <authorList>
            <person name="Peeters C."/>
        </authorList>
    </citation>
    <scope>NUCLEOTIDE SEQUENCE</scope>
    <source>
        <strain evidence="1">LMG 29321</strain>
    </source>
</reference>
<protein>
    <submittedName>
        <fullName evidence="1">Uncharacterized protein</fullName>
    </submittedName>
</protein>
<sequence>MLKIDNLTVSKELDRAEMGAIVGGSSIFQNNGINSNYNAGFAFASPQTNVAPVTQVDASQHLDVDVKNITKSLTSVGSLLDGVKL</sequence>
<keyword evidence="2" id="KW-1185">Reference proteome</keyword>
<name>A0A158ELU1_9BURK</name>